<evidence type="ECO:0000256" key="4">
    <source>
        <dbReference type="ARBA" id="ARBA00012943"/>
    </source>
</evidence>
<evidence type="ECO:0000256" key="9">
    <source>
        <dbReference type="ARBA" id="ARBA00022857"/>
    </source>
</evidence>
<feature type="transmembrane region" description="Helical" evidence="16">
    <location>
        <begin position="190"/>
        <end position="210"/>
    </location>
</feature>
<keyword evidence="19" id="KW-1185">Reference proteome</keyword>
<proteinExistence type="inferred from homology"/>
<evidence type="ECO:0000256" key="3">
    <source>
        <dbReference type="ARBA" id="ARBA00007919"/>
    </source>
</evidence>
<dbReference type="SUPFAM" id="SSF52467">
    <property type="entry name" value="DHS-like NAD/FAD-binding domain"/>
    <property type="match status" value="1"/>
</dbReference>
<keyword evidence="8 16" id="KW-0812">Transmembrane</keyword>
<feature type="transmembrane region" description="Helical" evidence="16">
    <location>
        <begin position="241"/>
        <end position="261"/>
    </location>
</feature>
<reference evidence="18 19" key="1">
    <citation type="journal article" date="2024" name="Proc. Natl. Acad. Sci. U.S.A.">
        <title>The evolutionary genomics of adaptation to stress in wild rhizobium bacteria.</title>
        <authorList>
            <person name="Kehlet-Delgado H."/>
            <person name="Montoya A.P."/>
            <person name="Jensen K.T."/>
            <person name="Wendlandt C.E."/>
            <person name="Dexheimer C."/>
            <person name="Roberts M."/>
            <person name="Torres Martinez L."/>
            <person name="Friesen M.L."/>
            <person name="Griffitts J.S."/>
            <person name="Porter S.S."/>
        </authorList>
    </citation>
    <scope>NUCLEOTIDE SEQUENCE [LARGE SCALE GENOMIC DNA]</scope>
    <source>
        <strain evidence="18 19">M0641</strain>
    </source>
</reference>
<keyword evidence="13 15" id="KW-0472">Membrane</keyword>
<feature type="transmembrane region" description="Helical" evidence="16">
    <location>
        <begin position="59"/>
        <end position="77"/>
    </location>
</feature>
<feature type="transmembrane region" description="Helical" evidence="16">
    <location>
        <begin position="163"/>
        <end position="184"/>
    </location>
</feature>
<feature type="transmembrane region" description="Helical" evidence="16">
    <location>
        <begin position="35"/>
        <end position="53"/>
    </location>
</feature>
<evidence type="ECO:0000256" key="6">
    <source>
        <dbReference type="ARBA" id="ARBA00022475"/>
    </source>
</evidence>
<protein>
    <recommendedName>
        <fullName evidence="5 15">NAD(P) transhydrogenase subunit beta</fullName>
        <ecNumber evidence="4 15">7.1.1.1</ecNumber>
    </recommendedName>
    <alternativeName>
        <fullName evidence="15">Nicotinamide nucleotide transhydrogenase subunit beta</fullName>
    </alternativeName>
</protein>
<evidence type="ECO:0000256" key="13">
    <source>
        <dbReference type="ARBA" id="ARBA00023136"/>
    </source>
</evidence>
<accession>A0ABV1YT16</accession>
<evidence type="ECO:0000256" key="15">
    <source>
        <dbReference type="PIRNR" id="PIRNR000204"/>
    </source>
</evidence>
<feature type="transmembrane region" description="Helical" evidence="16">
    <location>
        <begin position="130"/>
        <end position="151"/>
    </location>
</feature>
<keyword evidence="12 15" id="KW-0520">NAD</keyword>
<keyword evidence="7 15" id="KW-0997">Cell inner membrane</keyword>
<dbReference type="Proteomes" id="UP001433071">
    <property type="component" value="Unassembled WGS sequence"/>
</dbReference>
<keyword evidence="9 15" id="KW-0521">NADP</keyword>
<evidence type="ECO:0000256" key="8">
    <source>
        <dbReference type="ARBA" id="ARBA00022692"/>
    </source>
</evidence>
<dbReference type="EMBL" id="JAMYQB010000001">
    <property type="protein sequence ID" value="MER9402893.1"/>
    <property type="molecule type" value="Genomic_DNA"/>
</dbReference>
<dbReference type="InterPro" id="IPR034300">
    <property type="entry name" value="PNTB-like"/>
</dbReference>
<evidence type="ECO:0000313" key="18">
    <source>
        <dbReference type="EMBL" id="MER9402893.1"/>
    </source>
</evidence>
<evidence type="ECO:0000256" key="11">
    <source>
        <dbReference type="ARBA" id="ARBA00022989"/>
    </source>
</evidence>
<comment type="subcellular location">
    <subcellularLocation>
        <location evidence="2">Cell inner membrane</location>
        <topology evidence="2">Multi-pass membrane protein</topology>
    </subcellularLocation>
</comment>
<name>A0ABV1YT16_9HYPH</name>
<comment type="function">
    <text evidence="1 15">The transhydrogenation between NADH and NADP is coupled to respiration and ATP hydrolysis and functions as a proton pump across the membrane.</text>
</comment>
<keyword evidence="11 16" id="KW-1133">Transmembrane helix</keyword>
<evidence type="ECO:0000256" key="1">
    <source>
        <dbReference type="ARBA" id="ARBA00003943"/>
    </source>
</evidence>
<comment type="caution">
    <text evidence="18">The sequence shown here is derived from an EMBL/GenBank/DDBJ whole genome shotgun (WGS) entry which is preliminary data.</text>
</comment>
<evidence type="ECO:0000256" key="5">
    <source>
        <dbReference type="ARBA" id="ARBA00014581"/>
    </source>
</evidence>
<evidence type="ECO:0000256" key="16">
    <source>
        <dbReference type="SAM" id="Phobius"/>
    </source>
</evidence>
<evidence type="ECO:0000256" key="7">
    <source>
        <dbReference type="ARBA" id="ARBA00022519"/>
    </source>
</evidence>
<dbReference type="PIRSF" id="PIRSF000204">
    <property type="entry name" value="PNTB"/>
    <property type="match status" value="1"/>
</dbReference>
<dbReference type="EC" id="7.1.1.1" evidence="4 15"/>
<evidence type="ECO:0000259" key="17">
    <source>
        <dbReference type="Pfam" id="PF02233"/>
    </source>
</evidence>
<dbReference type="PANTHER" id="PTHR44758">
    <property type="entry name" value="NAD(P) TRANSHYDROGENASE SUBUNIT BETA"/>
    <property type="match status" value="1"/>
</dbReference>
<evidence type="ECO:0000256" key="14">
    <source>
        <dbReference type="ARBA" id="ARBA00048202"/>
    </source>
</evidence>
<comment type="catalytic activity">
    <reaction evidence="14 15">
        <text>NAD(+) + NADPH + H(+)(in) = NADH + NADP(+) + H(+)(out)</text>
        <dbReference type="Rhea" id="RHEA:47992"/>
        <dbReference type="ChEBI" id="CHEBI:15378"/>
        <dbReference type="ChEBI" id="CHEBI:57540"/>
        <dbReference type="ChEBI" id="CHEBI:57783"/>
        <dbReference type="ChEBI" id="CHEBI:57945"/>
        <dbReference type="ChEBI" id="CHEBI:58349"/>
        <dbReference type="EC" id="7.1.1.1"/>
    </reaction>
</comment>
<keyword evidence="6 15" id="KW-1003">Cell membrane</keyword>
<keyword evidence="10 15" id="KW-1278">Translocase</keyword>
<evidence type="ECO:0000256" key="10">
    <source>
        <dbReference type="ARBA" id="ARBA00022967"/>
    </source>
</evidence>
<evidence type="ECO:0000313" key="19">
    <source>
        <dbReference type="Proteomes" id="UP001433071"/>
    </source>
</evidence>
<feature type="transmembrane region" description="Helical" evidence="16">
    <location>
        <begin position="89"/>
        <end position="110"/>
    </location>
</feature>
<dbReference type="InterPro" id="IPR012136">
    <property type="entry name" value="NADH_DH_b"/>
</dbReference>
<gene>
    <name evidence="18" type="ORF">NKI36_02400</name>
</gene>
<evidence type="ECO:0000256" key="2">
    <source>
        <dbReference type="ARBA" id="ARBA00004429"/>
    </source>
</evidence>
<evidence type="ECO:0000256" key="12">
    <source>
        <dbReference type="ARBA" id="ARBA00023027"/>
    </source>
</evidence>
<dbReference type="PANTHER" id="PTHR44758:SF1">
    <property type="entry name" value="NAD(P) TRANSHYDROGENASE SUBUNIT BETA"/>
    <property type="match status" value="1"/>
</dbReference>
<dbReference type="Pfam" id="PF02233">
    <property type="entry name" value="PNTB"/>
    <property type="match status" value="1"/>
</dbReference>
<sequence length="465" mass="48187">MNANFASFLYLVSGVLFIMALRGLSHPTTSRQGNLYGMIGMGIAIATTLALAVPSAGGFGLIVLGLAIGGGVGAVTARRIAMTSMPQLVAAFHSLVGLAAVMVAGAAIYAPESFGIGTNGDIHAQALIEMSLGVAIGAITFTGSVIAFLKLDGRMSGKPIMIGGRHIINAVLGVALIVLIVLLVATEAKLVFWLIVAASLLLGVLLIIPIGGADMPVVVSMLNSYSGWAAAALGFTLGNLALIITGALVGSSGAILSYIMCKGMNRSFISVILGGFGGETAAAADDGIERTVKQGSADDAAYLMMNAQKVIIVPGYGMAVAQAQHALREMADKLKANGVDVKYAIHPVAGRMPGHMNVLLAEANVPYDEVFELEDINSEFAQADVAYVIGANDVTNPSARDDKSSPIYGMPILDVDKARTCLFVKRSLGSGYAGIDNTLFYKDGTMMLLGDAKKMTEEIVKAMDH</sequence>
<organism evidence="18 19">
    <name type="scientific">Mesorhizobium caraganae</name>
    <dbReference type="NCBI Taxonomy" id="483206"/>
    <lineage>
        <taxon>Bacteria</taxon>
        <taxon>Pseudomonadati</taxon>
        <taxon>Pseudomonadota</taxon>
        <taxon>Alphaproteobacteria</taxon>
        <taxon>Hyphomicrobiales</taxon>
        <taxon>Phyllobacteriaceae</taxon>
        <taxon>Mesorhizobium</taxon>
    </lineage>
</organism>
<feature type="transmembrane region" description="Helical" evidence="16">
    <location>
        <begin position="6"/>
        <end position="23"/>
    </location>
</feature>
<dbReference type="Gene3D" id="3.40.50.1220">
    <property type="entry name" value="TPP-binding domain"/>
    <property type="match status" value="1"/>
</dbReference>
<dbReference type="InterPro" id="IPR029035">
    <property type="entry name" value="DHS-like_NAD/FAD-binding_dom"/>
</dbReference>
<dbReference type="RefSeq" id="WP_352555875.1">
    <property type="nucleotide sequence ID" value="NZ_JAMYQB010000001.1"/>
</dbReference>
<comment type="similarity">
    <text evidence="3 15">Belongs to the PNT beta subunit family.</text>
</comment>
<feature type="domain" description="NADP transhydrogenase beta-like" evidence="17">
    <location>
        <begin position="8"/>
        <end position="461"/>
    </location>
</feature>